<feature type="region of interest" description="Disordered" evidence="1">
    <location>
        <begin position="25"/>
        <end position="57"/>
    </location>
</feature>
<proteinExistence type="predicted"/>
<organism evidence="2 3">
    <name type="scientific">Peronospora matthiolae</name>
    <dbReference type="NCBI Taxonomy" id="2874970"/>
    <lineage>
        <taxon>Eukaryota</taxon>
        <taxon>Sar</taxon>
        <taxon>Stramenopiles</taxon>
        <taxon>Oomycota</taxon>
        <taxon>Peronosporomycetes</taxon>
        <taxon>Peronosporales</taxon>
        <taxon>Peronosporaceae</taxon>
        <taxon>Peronospora</taxon>
    </lineage>
</organism>
<protein>
    <recommendedName>
        <fullName evidence="4">TIMELESS-interacting protein</fullName>
    </recommendedName>
</protein>
<evidence type="ECO:0008006" key="4">
    <source>
        <dbReference type="Google" id="ProtNLM"/>
    </source>
</evidence>
<evidence type="ECO:0000313" key="3">
    <source>
        <dbReference type="Proteomes" id="UP001162060"/>
    </source>
</evidence>
<comment type="caution">
    <text evidence="2">The sequence shown here is derived from an EMBL/GenBank/DDBJ whole genome shotgun (WGS) entry which is preliminary data.</text>
</comment>
<reference evidence="2" key="1">
    <citation type="submission" date="2024-01" db="EMBL/GenBank/DDBJ databases">
        <authorList>
            <person name="Webb A."/>
        </authorList>
    </citation>
    <scope>NUCLEOTIDE SEQUENCE</scope>
    <source>
        <strain evidence="2">Pm1</strain>
    </source>
</reference>
<dbReference type="EMBL" id="CAKLBY020000220">
    <property type="protein sequence ID" value="CAK7935005.1"/>
    <property type="molecule type" value="Genomic_DNA"/>
</dbReference>
<dbReference type="Proteomes" id="UP001162060">
    <property type="component" value="Unassembled WGS sequence"/>
</dbReference>
<evidence type="ECO:0000256" key="1">
    <source>
        <dbReference type="SAM" id="MobiDB-lite"/>
    </source>
</evidence>
<evidence type="ECO:0000313" key="2">
    <source>
        <dbReference type="EMBL" id="CAK7935005.1"/>
    </source>
</evidence>
<gene>
    <name evidence="2" type="ORF">PM001_LOCUS20155</name>
</gene>
<dbReference type="AlphaFoldDB" id="A0AAV1UKN6"/>
<accession>A0AAV1UKN6</accession>
<sequence>MDRPGNLLEDKALAEFLGVEDVDFDSGSDTKVEGEERYKPSTSVRGDIAHPAPNPFPKCSAATAPTALGAMSPMGTSIITNPLQEEQQRMLDQAASARRKL</sequence>
<feature type="compositionally biased region" description="Basic and acidic residues" evidence="1">
    <location>
        <begin position="28"/>
        <end position="39"/>
    </location>
</feature>
<name>A0AAV1UKN6_9STRA</name>